<evidence type="ECO:0000256" key="7">
    <source>
        <dbReference type="ARBA" id="ARBA00035179"/>
    </source>
</evidence>
<dbReference type="AlphaFoldDB" id="A0AAW0SSQ7"/>
<dbReference type="InterPro" id="IPR013870">
    <property type="entry name" value="Ribosomal_mL54"/>
</dbReference>
<evidence type="ECO:0000256" key="5">
    <source>
        <dbReference type="ARBA" id="ARBA00023274"/>
    </source>
</evidence>
<organism evidence="9 10">
    <name type="scientific">Scylla paramamosain</name>
    <name type="common">Mud crab</name>
    <dbReference type="NCBI Taxonomy" id="85552"/>
    <lineage>
        <taxon>Eukaryota</taxon>
        <taxon>Metazoa</taxon>
        <taxon>Ecdysozoa</taxon>
        <taxon>Arthropoda</taxon>
        <taxon>Crustacea</taxon>
        <taxon>Multicrustacea</taxon>
        <taxon>Malacostraca</taxon>
        <taxon>Eumalacostraca</taxon>
        <taxon>Eucarida</taxon>
        <taxon>Decapoda</taxon>
        <taxon>Pleocyemata</taxon>
        <taxon>Brachyura</taxon>
        <taxon>Eubrachyura</taxon>
        <taxon>Portunoidea</taxon>
        <taxon>Portunidae</taxon>
        <taxon>Portuninae</taxon>
        <taxon>Scylla</taxon>
    </lineage>
</organism>
<evidence type="ECO:0000256" key="3">
    <source>
        <dbReference type="ARBA" id="ARBA00022980"/>
    </source>
</evidence>
<dbReference type="Pfam" id="PF08561">
    <property type="entry name" value="Ribosomal_L37"/>
    <property type="match status" value="1"/>
</dbReference>
<keyword evidence="3" id="KW-0689">Ribosomal protein</keyword>
<comment type="subcellular location">
    <subcellularLocation>
        <location evidence="1">Mitochondrion</location>
    </subcellularLocation>
</comment>
<keyword evidence="8" id="KW-0732">Signal</keyword>
<feature type="signal peptide" evidence="8">
    <location>
        <begin position="1"/>
        <end position="22"/>
    </location>
</feature>
<evidence type="ECO:0000256" key="2">
    <source>
        <dbReference type="ARBA" id="ARBA00022946"/>
    </source>
</evidence>
<dbReference type="PANTHER" id="PTHR28595:SF1">
    <property type="entry name" value="LARGE RIBOSOMAL SUBUNIT PROTEIN ML54"/>
    <property type="match status" value="1"/>
</dbReference>
<dbReference type="Proteomes" id="UP001487740">
    <property type="component" value="Unassembled WGS sequence"/>
</dbReference>
<dbReference type="EMBL" id="JARAKH010000046">
    <property type="protein sequence ID" value="KAK8378029.1"/>
    <property type="molecule type" value="Genomic_DNA"/>
</dbReference>
<comment type="similarity">
    <text evidence="6">Belongs to the mitochondrion-specific ribosomal protein mL54 family.</text>
</comment>
<evidence type="ECO:0000256" key="8">
    <source>
        <dbReference type="SAM" id="SignalP"/>
    </source>
</evidence>
<keyword evidence="5" id="KW-0687">Ribonucleoprotein</keyword>
<evidence type="ECO:0000256" key="1">
    <source>
        <dbReference type="ARBA" id="ARBA00004173"/>
    </source>
</evidence>
<name>A0AAW0SSQ7_SCYPA</name>
<keyword evidence="4" id="KW-0496">Mitochondrion</keyword>
<gene>
    <name evidence="9" type="ORF">O3P69_018753</name>
</gene>
<dbReference type="PANTHER" id="PTHR28595">
    <property type="entry name" value="39S RIBOSOMAL PROTEIN L54, MITOCHONDRIAL"/>
    <property type="match status" value="1"/>
</dbReference>
<proteinExistence type="inferred from homology"/>
<dbReference type="GO" id="GO:0005762">
    <property type="term" value="C:mitochondrial large ribosomal subunit"/>
    <property type="evidence" value="ECO:0007669"/>
    <property type="project" value="TreeGrafter"/>
</dbReference>
<comment type="caution">
    <text evidence="9">The sequence shown here is derived from an EMBL/GenBank/DDBJ whole genome shotgun (WGS) entry which is preliminary data.</text>
</comment>
<evidence type="ECO:0000256" key="6">
    <source>
        <dbReference type="ARBA" id="ARBA00033752"/>
    </source>
</evidence>
<feature type="chain" id="PRO_5043990563" description="Large ribosomal subunit protein mL54" evidence="8">
    <location>
        <begin position="23"/>
        <end position="140"/>
    </location>
</feature>
<reference evidence="9 10" key="1">
    <citation type="submission" date="2023-03" db="EMBL/GenBank/DDBJ databases">
        <title>High-quality genome of Scylla paramamosain provides insights in environmental adaptation.</title>
        <authorList>
            <person name="Zhang L."/>
        </authorList>
    </citation>
    <scope>NUCLEOTIDE SEQUENCE [LARGE SCALE GENOMIC DNA]</scope>
    <source>
        <strain evidence="9">LZ_2023a</strain>
        <tissue evidence="9">Muscle</tissue>
    </source>
</reference>
<keyword evidence="2" id="KW-0809">Transit peptide</keyword>
<evidence type="ECO:0000313" key="9">
    <source>
        <dbReference type="EMBL" id="KAK8378029.1"/>
    </source>
</evidence>
<protein>
    <recommendedName>
        <fullName evidence="7">Large ribosomal subunit protein mL54</fullName>
    </recommendedName>
</protein>
<keyword evidence="10" id="KW-1185">Reference proteome</keyword>
<evidence type="ECO:0000256" key="4">
    <source>
        <dbReference type="ARBA" id="ARBA00023128"/>
    </source>
</evidence>
<evidence type="ECO:0000313" key="10">
    <source>
        <dbReference type="Proteomes" id="UP001487740"/>
    </source>
</evidence>
<dbReference type="GO" id="GO:0003735">
    <property type="term" value="F:structural constituent of ribosome"/>
    <property type="evidence" value="ECO:0007669"/>
    <property type="project" value="TreeGrafter"/>
</dbReference>
<accession>A0AAW0SSQ7</accession>
<sequence length="140" mass="16053">MAVCRGSLFSLFSLQLRPAVTSHLLPAATTTQHRHYAKPLAGLGKKGKLKLGPTVEKVRLPVETDTEKLVTHVCGSHPVKEGREDVKLQDDSEYPEWLWELRTGKPPPLRDLDPSTKQYWKRLRVLAMKENNKRMKLRKF</sequence>